<name>B2IH36_BEII9</name>
<gene>
    <name evidence="1" type="ordered locus">Bind_0800</name>
</gene>
<dbReference type="eggNOG" id="ENOG503417S">
    <property type="taxonomic scope" value="Bacteria"/>
</dbReference>
<dbReference type="RefSeq" id="WP_012383807.1">
    <property type="nucleotide sequence ID" value="NC_010581.1"/>
</dbReference>
<dbReference type="EMBL" id="CP001016">
    <property type="protein sequence ID" value="ACB94450.1"/>
    <property type="molecule type" value="Genomic_DNA"/>
</dbReference>
<dbReference type="HOGENOM" id="CLU_2116226_0_0_5"/>
<proteinExistence type="predicted"/>
<protein>
    <submittedName>
        <fullName evidence="1">Uncharacterized protein</fullName>
    </submittedName>
</protein>
<sequence>MAVPRTVSEHLADLKSQIKSVDLADHVSFIVAARHCAETFRRYMAVNGTQSLAIDNLVSKCSILVEALKAKPPESQEALRRLRRDALDAADTLTGYLSDAEPAHEARILPLVRR</sequence>
<dbReference type="KEGG" id="bid:Bind_0800"/>
<evidence type="ECO:0000313" key="1">
    <source>
        <dbReference type="EMBL" id="ACB94450.1"/>
    </source>
</evidence>
<dbReference type="AlphaFoldDB" id="B2IH36"/>
<accession>B2IH36</accession>
<dbReference type="Proteomes" id="UP000001695">
    <property type="component" value="Chromosome"/>
</dbReference>
<organism evidence="1 2">
    <name type="scientific">Beijerinckia indica subsp. indica (strain ATCC 9039 / DSM 1715 / NCIMB 8712)</name>
    <dbReference type="NCBI Taxonomy" id="395963"/>
    <lineage>
        <taxon>Bacteria</taxon>
        <taxon>Pseudomonadati</taxon>
        <taxon>Pseudomonadota</taxon>
        <taxon>Alphaproteobacteria</taxon>
        <taxon>Hyphomicrobiales</taxon>
        <taxon>Beijerinckiaceae</taxon>
        <taxon>Beijerinckia</taxon>
    </lineage>
</organism>
<keyword evidence="2" id="KW-1185">Reference proteome</keyword>
<evidence type="ECO:0000313" key="2">
    <source>
        <dbReference type="Proteomes" id="UP000001695"/>
    </source>
</evidence>
<dbReference type="STRING" id="395963.Bind_0800"/>
<reference evidence="2" key="1">
    <citation type="submission" date="2008-03" db="EMBL/GenBank/DDBJ databases">
        <title>Complete sequence of chromosome of Beijerinckia indica subsp. indica ATCC 9039.</title>
        <authorList>
            <consortium name="US DOE Joint Genome Institute"/>
            <person name="Copeland A."/>
            <person name="Lucas S."/>
            <person name="Lapidus A."/>
            <person name="Glavina del Rio T."/>
            <person name="Dalin E."/>
            <person name="Tice H."/>
            <person name="Bruce D."/>
            <person name="Goodwin L."/>
            <person name="Pitluck S."/>
            <person name="LaButti K."/>
            <person name="Schmutz J."/>
            <person name="Larimer F."/>
            <person name="Land M."/>
            <person name="Hauser L."/>
            <person name="Kyrpides N."/>
            <person name="Mikhailova N."/>
            <person name="Dunfield P.F."/>
            <person name="Dedysh S.N."/>
            <person name="Liesack W."/>
            <person name="Saw J.H."/>
            <person name="Alam M."/>
            <person name="Chen Y."/>
            <person name="Murrell J.C."/>
            <person name="Richardson P."/>
        </authorList>
    </citation>
    <scope>NUCLEOTIDE SEQUENCE [LARGE SCALE GENOMIC DNA]</scope>
    <source>
        <strain evidence="2">ATCC 9039 / DSM 1715 / NCIMB 8712</strain>
    </source>
</reference>
<dbReference type="OrthoDB" id="8449096at2"/>
<reference evidence="1 2" key="2">
    <citation type="journal article" date="2010" name="J. Bacteriol.">
        <title>Complete genome sequence of Beijerinckia indica subsp. indica.</title>
        <authorList>
            <person name="Tamas I."/>
            <person name="Dedysh S.N."/>
            <person name="Liesack W."/>
            <person name="Stott M.B."/>
            <person name="Alam M."/>
            <person name="Murrell J.C."/>
            <person name="Dunfield P.F."/>
        </authorList>
    </citation>
    <scope>NUCLEOTIDE SEQUENCE [LARGE SCALE GENOMIC DNA]</scope>
    <source>
        <strain evidence="2">ATCC 9039 / DSM 1715 / NCIMB 8712</strain>
    </source>
</reference>